<dbReference type="EMBL" id="JACASE010000005">
    <property type="protein sequence ID" value="KAF6468784.1"/>
    <property type="molecule type" value="Genomic_DNA"/>
</dbReference>
<name>A0A7J8H8U7_ROUAE</name>
<dbReference type="Proteomes" id="UP000593571">
    <property type="component" value="Unassembled WGS sequence"/>
</dbReference>
<dbReference type="SUPFAM" id="SSF109640">
    <property type="entry name" value="KRAB domain (Kruppel-associated box)"/>
    <property type="match status" value="1"/>
</dbReference>
<organism evidence="2 3">
    <name type="scientific">Rousettus aegyptiacus</name>
    <name type="common">Egyptian fruit bat</name>
    <name type="synonym">Pteropus aegyptiacus</name>
    <dbReference type="NCBI Taxonomy" id="9407"/>
    <lineage>
        <taxon>Eukaryota</taxon>
        <taxon>Metazoa</taxon>
        <taxon>Chordata</taxon>
        <taxon>Craniata</taxon>
        <taxon>Vertebrata</taxon>
        <taxon>Euteleostomi</taxon>
        <taxon>Mammalia</taxon>
        <taxon>Eutheria</taxon>
        <taxon>Laurasiatheria</taxon>
        <taxon>Chiroptera</taxon>
        <taxon>Yinpterochiroptera</taxon>
        <taxon>Pteropodoidea</taxon>
        <taxon>Pteropodidae</taxon>
        <taxon>Rousettinae</taxon>
        <taxon>Rousettus</taxon>
    </lineage>
</organism>
<dbReference type="InterPro" id="IPR050169">
    <property type="entry name" value="Krueppel_C2H2_ZnF"/>
</dbReference>
<dbReference type="PANTHER" id="PTHR23232">
    <property type="entry name" value="KRAB DOMAIN C2H2 ZINC FINGER"/>
    <property type="match status" value="1"/>
</dbReference>
<accession>A0A7J8H8U7</accession>
<keyword evidence="3" id="KW-1185">Reference proteome</keyword>
<protein>
    <submittedName>
        <fullName evidence="2">Zinc finger protein 26</fullName>
    </submittedName>
</protein>
<proteinExistence type="predicted"/>
<comment type="caution">
    <text evidence="2">The sequence shown here is derived from an EMBL/GenBank/DDBJ whole genome shotgun (WGS) entry which is preliminary data.</text>
</comment>
<dbReference type="Gene3D" id="6.10.140.140">
    <property type="match status" value="1"/>
</dbReference>
<dbReference type="InterPro" id="IPR001909">
    <property type="entry name" value="KRAB"/>
</dbReference>
<evidence type="ECO:0000313" key="3">
    <source>
        <dbReference type="Proteomes" id="UP000593571"/>
    </source>
</evidence>
<reference evidence="2 3" key="1">
    <citation type="journal article" date="2020" name="Nature">
        <title>Six reference-quality genomes reveal evolution of bat adaptations.</title>
        <authorList>
            <person name="Jebb D."/>
            <person name="Huang Z."/>
            <person name="Pippel M."/>
            <person name="Hughes G.M."/>
            <person name="Lavrichenko K."/>
            <person name="Devanna P."/>
            <person name="Winkler S."/>
            <person name="Jermiin L.S."/>
            <person name="Skirmuntt E.C."/>
            <person name="Katzourakis A."/>
            <person name="Burkitt-Gray L."/>
            <person name="Ray D.A."/>
            <person name="Sullivan K.A.M."/>
            <person name="Roscito J.G."/>
            <person name="Kirilenko B.M."/>
            <person name="Davalos L.M."/>
            <person name="Corthals A.P."/>
            <person name="Power M.L."/>
            <person name="Jones G."/>
            <person name="Ransome R.D."/>
            <person name="Dechmann D.K.N."/>
            <person name="Locatelli A.G."/>
            <person name="Puechmaille S.J."/>
            <person name="Fedrigo O."/>
            <person name="Jarvis E.D."/>
            <person name="Hiller M."/>
            <person name="Vernes S.C."/>
            <person name="Myers E.W."/>
            <person name="Teeling E.C."/>
        </authorList>
    </citation>
    <scope>NUCLEOTIDE SEQUENCE [LARGE SCALE GENOMIC DNA]</scope>
    <source>
        <strain evidence="2">MRouAeg1</strain>
        <tissue evidence="2">Muscle</tissue>
    </source>
</reference>
<dbReference type="PANTHER" id="PTHR23232:SF151">
    <property type="entry name" value="EXPRESSED SEQUENCE AW146154-RELATED"/>
    <property type="match status" value="1"/>
</dbReference>
<evidence type="ECO:0000259" key="1">
    <source>
        <dbReference type="PROSITE" id="PS50805"/>
    </source>
</evidence>
<feature type="domain" description="KRAB" evidence="1">
    <location>
        <begin position="43"/>
        <end position="114"/>
    </location>
</feature>
<dbReference type="InterPro" id="IPR036051">
    <property type="entry name" value="KRAB_dom_sf"/>
</dbReference>
<evidence type="ECO:0000313" key="2">
    <source>
        <dbReference type="EMBL" id="KAF6468784.1"/>
    </source>
</evidence>
<dbReference type="PROSITE" id="PS50805">
    <property type="entry name" value="KRAB"/>
    <property type="match status" value="1"/>
</dbReference>
<gene>
    <name evidence="2" type="ORF">HJG63_021069</name>
</gene>
<sequence length="163" mass="18865">MFRDSLGKSPSLFHVCPNAYLLRIFLFAGPWGWCLRCSDKGLLSFKDVSMEFTWEEWQLLDSTQRHLYRDVTLENYSNLVSVGYHGTKPDLVFKLEQGEEPWILSARISHESCAVLGFMRSPEPFPTLYSRQHQQWEGTSSEITLPPQLSRFYCCCRTSGPES</sequence>
<dbReference type="SMART" id="SM00349">
    <property type="entry name" value="KRAB"/>
    <property type="match status" value="1"/>
</dbReference>
<dbReference type="Pfam" id="PF01352">
    <property type="entry name" value="KRAB"/>
    <property type="match status" value="1"/>
</dbReference>
<dbReference type="CDD" id="cd07765">
    <property type="entry name" value="KRAB_A-box"/>
    <property type="match status" value="1"/>
</dbReference>
<dbReference type="AlphaFoldDB" id="A0A7J8H8U7"/>
<dbReference type="GO" id="GO:0006355">
    <property type="term" value="P:regulation of DNA-templated transcription"/>
    <property type="evidence" value="ECO:0007669"/>
    <property type="project" value="InterPro"/>
</dbReference>